<dbReference type="NCBIfam" id="NF033542">
    <property type="entry name" value="transpos_IS110"/>
    <property type="match status" value="1"/>
</dbReference>
<sequence>MKHVIAFDVSMGKSYMVIYNAQKQCVFESEIKHSKPDFEKLQEKIHKLTDETGESPEIMFEATGIYSRQLERFMQDNQYTYCLLNPLEAKLQCDSLRIHKTDRSDAHRLALTHFTVTRRVSTGTDNLFYQLKSLSRLYSELDGELSMICSRMHKVIQLTFPELERMFTSKSDLFLNFVQLFPHPDCVLGLSKTIIKNRIRANTNKKISNITAEKKAIQILEIAKTSYPAVSQNDVLCDQLKLYARRYQELLHQKECCINKMVYVAGQRAEYDIILSLPGIGPNTAVRLIAEIGDITRFNNNKQLNAFAGIDIRRFQSGKTFFKDKINKRGNKHLRKLLFLIIQNMIKQRRYGQNHIVEYYDKLKTQPYNKCHKVASIACVNKLLKLLFYLITHNMYYDYRLTA</sequence>
<dbReference type="PANTHER" id="PTHR33055">
    <property type="entry name" value="TRANSPOSASE FOR INSERTION SEQUENCE ELEMENT IS1111A"/>
    <property type="match status" value="1"/>
</dbReference>
<dbReference type="InterPro" id="IPR047650">
    <property type="entry name" value="Transpos_IS110"/>
</dbReference>
<geneLocation type="plasmid" evidence="3 4">
    <name>unnamed3</name>
</geneLocation>
<reference evidence="3 4" key="1">
    <citation type="submission" date="2017-04" db="EMBL/GenBank/DDBJ databases">
        <title>The Characteristic of a Fine Plant Growth-Promoting Rhizobacteria Bacillus mycoides Gnyt1 and its Whole Genome Sequencing Analysis.</title>
        <authorList>
            <person name="Li J.H."/>
            <person name="Yao T."/>
        </authorList>
    </citation>
    <scope>NUCLEOTIDE SEQUENCE [LARGE SCALE GENOMIC DNA]</scope>
    <source>
        <strain evidence="3 4">Gnyt1</strain>
        <plasmid evidence="4">Plasmid unnamed3</plasmid>
    </source>
</reference>
<evidence type="ECO:0000313" key="3">
    <source>
        <dbReference type="EMBL" id="ARJ25766.1"/>
    </source>
</evidence>
<protein>
    <submittedName>
        <fullName evidence="3">IS110 family transposase</fullName>
    </submittedName>
</protein>
<feature type="domain" description="Transposase IS116/IS110/IS902 C-terminal" evidence="2">
    <location>
        <begin position="272"/>
        <end position="348"/>
    </location>
</feature>
<keyword evidence="3" id="KW-0614">Plasmid</keyword>
<dbReference type="Pfam" id="PF01548">
    <property type="entry name" value="DEDD_Tnp_IS110"/>
    <property type="match status" value="1"/>
</dbReference>
<dbReference type="GO" id="GO:0003677">
    <property type="term" value="F:DNA binding"/>
    <property type="evidence" value="ECO:0007669"/>
    <property type="project" value="InterPro"/>
</dbReference>
<dbReference type="InterPro" id="IPR002525">
    <property type="entry name" value="Transp_IS110-like_N"/>
</dbReference>
<dbReference type="Proteomes" id="UP000192932">
    <property type="component" value="Plasmid unnamed3"/>
</dbReference>
<dbReference type="InterPro" id="IPR003346">
    <property type="entry name" value="Transposase_20"/>
</dbReference>
<evidence type="ECO:0000259" key="1">
    <source>
        <dbReference type="Pfam" id="PF01548"/>
    </source>
</evidence>
<dbReference type="EMBL" id="CP020746">
    <property type="protein sequence ID" value="ARJ25766.1"/>
    <property type="molecule type" value="Genomic_DNA"/>
</dbReference>
<dbReference type="Gene3D" id="1.10.287.4070">
    <property type="match status" value="1"/>
</dbReference>
<proteinExistence type="predicted"/>
<evidence type="ECO:0000313" key="4">
    <source>
        <dbReference type="Proteomes" id="UP000192932"/>
    </source>
</evidence>
<feature type="domain" description="Transposase IS110-like N-terminal" evidence="1">
    <location>
        <begin position="7"/>
        <end position="161"/>
    </location>
</feature>
<dbReference type="GO" id="GO:0006313">
    <property type="term" value="P:DNA transposition"/>
    <property type="evidence" value="ECO:0007669"/>
    <property type="project" value="InterPro"/>
</dbReference>
<name>A0A1W6AIR4_BACMY</name>
<evidence type="ECO:0000259" key="2">
    <source>
        <dbReference type="Pfam" id="PF02371"/>
    </source>
</evidence>
<accession>A0A1W6AIR4</accession>
<dbReference type="AlphaFoldDB" id="A0A1W6AIR4"/>
<organism evidence="3 4">
    <name type="scientific">Bacillus mycoides</name>
    <dbReference type="NCBI Taxonomy" id="1405"/>
    <lineage>
        <taxon>Bacteria</taxon>
        <taxon>Bacillati</taxon>
        <taxon>Bacillota</taxon>
        <taxon>Bacilli</taxon>
        <taxon>Bacillales</taxon>
        <taxon>Bacillaceae</taxon>
        <taxon>Bacillus</taxon>
        <taxon>Bacillus cereus group</taxon>
    </lineage>
</organism>
<gene>
    <name evidence="3" type="ORF">B7492_32535</name>
</gene>
<dbReference type="Pfam" id="PF02371">
    <property type="entry name" value="Transposase_20"/>
    <property type="match status" value="1"/>
</dbReference>
<dbReference type="RefSeq" id="WP_085313483.1">
    <property type="nucleotide sequence ID" value="NZ_CP020746.1"/>
</dbReference>
<dbReference type="GO" id="GO:0004803">
    <property type="term" value="F:transposase activity"/>
    <property type="evidence" value="ECO:0007669"/>
    <property type="project" value="InterPro"/>
</dbReference>